<reference evidence="1 2" key="1">
    <citation type="submission" date="2019-04" db="EMBL/GenBank/DDBJ databases">
        <title>Genome of a novel bacterium Candidatus Jettenia ecosi reconstructed from metagenome of an anammox bioreactor.</title>
        <authorList>
            <person name="Mardanov A.V."/>
            <person name="Beletsky A.V."/>
            <person name="Ravin N.V."/>
            <person name="Botchkova E.A."/>
            <person name="Litti Y.V."/>
            <person name="Nozhevnikova A.N."/>
        </authorList>
    </citation>
    <scope>NUCLEOTIDE SEQUENCE [LARGE SCALE GENOMIC DNA]</scope>
    <source>
        <strain evidence="1">J2</strain>
    </source>
</reference>
<accession>A0A533QFP3</accession>
<gene>
    <name evidence="1" type="ORF">JETT_2257</name>
</gene>
<comment type="caution">
    <text evidence="1">The sequence shown here is derived from an EMBL/GenBank/DDBJ whole genome shotgun (WGS) entry which is preliminary data.</text>
</comment>
<dbReference type="AlphaFoldDB" id="A0A533QFP3"/>
<evidence type="ECO:0000313" key="2">
    <source>
        <dbReference type="Proteomes" id="UP000319783"/>
    </source>
</evidence>
<dbReference type="EMBL" id="SULG01000047">
    <property type="protein sequence ID" value="TLD41461.1"/>
    <property type="molecule type" value="Genomic_DNA"/>
</dbReference>
<evidence type="ECO:0000313" key="1">
    <source>
        <dbReference type="EMBL" id="TLD41461.1"/>
    </source>
</evidence>
<name>A0A533QFP3_9BACT</name>
<proteinExistence type="predicted"/>
<dbReference type="Proteomes" id="UP000319783">
    <property type="component" value="Unassembled WGS sequence"/>
</dbReference>
<protein>
    <submittedName>
        <fullName evidence="1">Uncharacterized protein</fullName>
    </submittedName>
</protein>
<organism evidence="1 2">
    <name type="scientific">Candidatus Jettenia ecosi</name>
    <dbReference type="NCBI Taxonomy" id="2494326"/>
    <lineage>
        <taxon>Bacteria</taxon>
        <taxon>Pseudomonadati</taxon>
        <taxon>Planctomycetota</taxon>
        <taxon>Candidatus Brocadiia</taxon>
        <taxon>Candidatus Brocadiales</taxon>
        <taxon>Candidatus Brocadiaceae</taxon>
        <taxon>Candidatus Jettenia</taxon>
    </lineage>
</organism>
<sequence>MVIAEYTKLKLTGVYQIRSQEANKKADCGSHDLLQLAFCF</sequence>